<gene>
    <name evidence="2" type="ORF">TSAR_015020</name>
</gene>
<proteinExistence type="predicted"/>
<name>A0A232EYR7_9HYME</name>
<accession>A0A232EYR7</accession>
<evidence type="ECO:0000313" key="3">
    <source>
        <dbReference type="Proteomes" id="UP000215335"/>
    </source>
</evidence>
<evidence type="ECO:0000313" key="2">
    <source>
        <dbReference type="EMBL" id="OXU23495.1"/>
    </source>
</evidence>
<feature type="chain" id="PRO_5012985982" evidence="1">
    <location>
        <begin position="26"/>
        <end position="89"/>
    </location>
</feature>
<organism evidence="2 3">
    <name type="scientific">Trichomalopsis sarcophagae</name>
    <dbReference type="NCBI Taxonomy" id="543379"/>
    <lineage>
        <taxon>Eukaryota</taxon>
        <taxon>Metazoa</taxon>
        <taxon>Ecdysozoa</taxon>
        <taxon>Arthropoda</taxon>
        <taxon>Hexapoda</taxon>
        <taxon>Insecta</taxon>
        <taxon>Pterygota</taxon>
        <taxon>Neoptera</taxon>
        <taxon>Endopterygota</taxon>
        <taxon>Hymenoptera</taxon>
        <taxon>Apocrita</taxon>
        <taxon>Proctotrupomorpha</taxon>
        <taxon>Chalcidoidea</taxon>
        <taxon>Pteromalidae</taxon>
        <taxon>Pteromalinae</taxon>
        <taxon>Trichomalopsis</taxon>
    </lineage>
</organism>
<feature type="signal peptide" evidence="1">
    <location>
        <begin position="1"/>
        <end position="25"/>
    </location>
</feature>
<dbReference type="Proteomes" id="UP000215335">
    <property type="component" value="Unassembled WGS sequence"/>
</dbReference>
<dbReference type="AlphaFoldDB" id="A0A232EYR7"/>
<keyword evidence="1" id="KW-0732">Signal</keyword>
<dbReference type="EMBL" id="NNAY01001591">
    <property type="protein sequence ID" value="OXU23495.1"/>
    <property type="molecule type" value="Genomic_DNA"/>
</dbReference>
<reference evidence="2 3" key="1">
    <citation type="journal article" date="2017" name="Curr. Biol.">
        <title>The Evolution of Venom by Co-option of Single-Copy Genes.</title>
        <authorList>
            <person name="Martinson E.O."/>
            <person name="Mrinalini"/>
            <person name="Kelkar Y.D."/>
            <person name="Chang C.H."/>
            <person name="Werren J.H."/>
        </authorList>
    </citation>
    <scope>NUCLEOTIDE SEQUENCE [LARGE SCALE GENOMIC DNA]</scope>
    <source>
        <strain evidence="2 3">Alberta</strain>
        <tissue evidence="2">Whole body</tissue>
    </source>
</reference>
<evidence type="ECO:0000256" key="1">
    <source>
        <dbReference type="SAM" id="SignalP"/>
    </source>
</evidence>
<comment type="caution">
    <text evidence="2">The sequence shown here is derived from an EMBL/GenBank/DDBJ whole genome shotgun (WGS) entry which is preliminary data.</text>
</comment>
<protein>
    <submittedName>
        <fullName evidence="2">Uncharacterized protein</fullName>
    </submittedName>
</protein>
<keyword evidence="3" id="KW-1185">Reference proteome</keyword>
<sequence>MMKTKSLSLFGGLIIFCLMVDMAIAAPLKDDQDIIANSETRNYGFPFYWFVRPVYEDEDEDNGYRAPSVNSNIKNSAHSFVEVGSGWGR</sequence>